<gene>
    <name evidence="4" type="ORF">POCTA_138.1.T0680003</name>
</gene>
<dbReference type="PANTHER" id="PTHR44943:SF4">
    <property type="entry name" value="TPR REPEAT-CONTAINING PROTEIN MJ0798"/>
    <property type="match status" value="1"/>
</dbReference>
<accession>A0A8S1VI33</accession>
<keyword evidence="5" id="KW-1185">Reference proteome</keyword>
<evidence type="ECO:0008006" key="6">
    <source>
        <dbReference type="Google" id="ProtNLM"/>
    </source>
</evidence>
<keyword evidence="1" id="KW-0677">Repeat</keyword>
<organism evidence="4 5">
    <name type="scientific">Paramecium octaurelia</name>
    <dbReference type="NCBI Taxonomy" id="43137"/>
    <lineage>
        <taxon>Eukaryota</taxon>
        <taxon>Sar</taxon>
        <taxon>Alveolata</taxon>
        <taxon>Ciliophora</taxon>
        <taxon>Intramacronucleata</taxon>
        <taxon>Oligohymenophorea</taxon>
        <taxon>Peniculida</taxon>
        <taxon>Parameciidae</taxon>
        <taxon>Paramecium</taxon>
    </lineage>
</organism>
<dbReference type="AlphaFoldDB" id="A0A8S1VI33"/>
<evidence type="ECO:0000256" key="1">
    <source>
        <dbReference type="ARBA" id="ARBA00022737"/>
    </source>
</evidence>
<name>A0A8S1VI33_PAROT</name>
<evidence type="ECO:0000313" key="4">
    <source>
        <dbReference type="EMBL" id="CAD8176874.1"/>
    </source>
</evidence>
<dbReference type="InterPro" id="IPR051685">
    <property type="entry name" value="Ycf3/AcsC/BcsC/TPR_MFPF"/>
</dbReference>
<dbReference type="Pfam" id="PF14559">
    <property type="entry name" value="TPR_19"/>
    <property type="match status" value="1"/>
</dbReference>
<evidence type="ECO:0000256" key="3">
    <source>
        <dbReference type="SAM" id="MobiDB-lite"/>
    </source>
</evidence>
<feature type="region of interest" description="Disordered" evidence="3">
    <location>
        <begin position="1"/>
        <end position="26"/>
    </location>
</feature>
<proteinExistence type="predicted"/>
<protein>
    <recommendedName>
        <fullName evidence="6">Tetratricopeptide repeat protein</fullName>
    </recommendedName>
</protein>
<evidence type="ECO:0000256" key="2">
    <source>
        <dbReference type="ARBA" id="ARBA00022803"/>
    </source>
</evidence>
<dbReference type="Proteomes" id="UP000683925">
    <property type="component" value="Unassembled WGS sequence"/>
</dbReference>
<dbReference type="OrthoDB" id="2335338at2759"/>
<comment type="caution">
    <text evidence="4">The sequence shown here is derived from an EMBL/GenBank/DDBJ whole genome shotgun (WGS) entry which is preliminary data.</text>
</comment>
<keyword evidence="2" id="KW-0802">TPR repeat</keyword>
<sequence length="72" mass="8609">MNRFEEALENYDSAMQKNPDDSHHYNGKAITLQKLNRLEEALEHQDSAIQKYPENSYQYKLFLQDILIKKHI</sequence>
<reference evidence="4" key="1">
    <citation type="submission" date="2021-01" db="EMBL/GenBank/DDBJ databases">
        <authorList>
            <consortium name="Genoscope - CEA"/>
            <person name="William W."/>
        </authorList>
    </citation>
    <scope>NUCLEOTIDE SEQUENCE</scope>
</reference>
<dbReference type="EMBL" id="CAJJDP010000067">
    <property type="protein sequence ID" value="CAD8176874.1"/>
    <property type="molecule type" value="Genomic_DNA"/>
</dbReference>
<evidence type="ECO:0000313" key="5">
    <source>
        <dbReference type="Proteomes" id="UP000683925"/>
    </source>
</evidence>
<dbReference type="PANTHER" id="PTHR44943">
    <property type="entry name" value="CELLULOSE SYNTHASE OPERON PROTEIN C"/>
    <property type="match status" value="1"/>
</dbReference>